<keyword evidence="1" id="KW-1133">Transmembrane helix</keyword>
<accession>A0A9Q8WBG3</accession>
<evidence type="ECO:0000313" key="3">
    <source>
        <dbReference type="Proteomes" id="UP000830671"/>
    </source>
</evidence>
<protein>
    <submittedName>
        <fullName evidence="2">Uncharacterized protein</fullName>
    </submittedName>
</protein>
<keyword evidence="3" id="KW-1185">Reference proteome</keyword>
<organism evidence="2 3">
    <name type="scientific">Colletotrichum lupini</name>
    <dbReference type="NCBI Taxonomy" id="145971"/>
    <lineage>
        <taxon>Eukaryota</taxon>
        <taxon>Fungi</taxon>
        <taxon>Dikarya</taxon>
        <taxon>Ascomycota</taxon>
        <taxon>Pezizomycotina</taxon>
        <taxon>Sordariomycetes</taxon>
        <taxon>Hypocreomycetidae</taxon>
        <taxon>Glomerellales</taxon>
        <taxon>Glomerellaceae</taxon>
        <taxon>Colletotrichum</taxon>
        <taxon>Colletotrichum acutatum species complex</taxon>
    </lineage>
</organism>
<dbReference type="GeneID" id="73336584"/>
<proteinExistence type="predicted"/>
<dbReference type="KEGG" id="clup:CLUP02_02542"/>
<dbReference type="Proteomes" id="UP000830671">
    <property type="component" value="Chromosome 2"/>
</dbReference>
<gene>
    <name evidence="2" type="ORF">CLUP02_02542</name>
</gene>
<dbReference type="AlphaFoldDB" id="A0A9Q8WBG3"/>
<name>A0A9Q8WBG3_9PEZI</name>
<evidence type="ECO:0000256" key="1">
    <source>
        <dbReference type="SAM" id="Phobius"/>
    </source>
</evidence>
<dbReference type="RefSeq" id="XP_049138717.1">
    <property type="nucleotide sequence ID" value="XM_049281574.1"/>
</dbReference>
<keyword evidence="1" id="KW-0472">Membrane</keyword>
<sequence length="85" mass="9517">MPPTFMVANAVSSIGSALRIPQLILRAVLFLVSVNNILLPLTTTYTHTRATRAIYRIGIPQASRLILRLPLYPRAIVHKPRHTFS</sequence>
<feature type="transmembrane region" description="Helical" evidence="1">
    <location>
        <begin position="20"/>
        <end position="39"/>
    </location>
</feature>
<keyword evidence="1" id="KW-0812">Transmembrane</keyword>
<reference evidence="2" key="1">
    <citation type="journal article" date="2021" name="Mol. Plant Microbe Interact.">
        <title>Complete Genome Sequence of the Plant-Pathogenic Fungus Colletotrichum lupini.</title>
        <authorList>
            <person name="Baroncelli R."/>
            <person name="Pensec F."/>
            <person name="Da Lio D."/>
            <person name="Boufleur T."/>
            <person name="Vicente I."/>
            <person name="Sarrocco S."/>
            <person name="Picot A."/>
            <person name="Baraldi E."/>
            <person name="Sukno S."/>
            <person name="Thon M."/>
            <person name="Le Floch G."/>
        </authorList>
    </citation>
    <scope>NUCLEOTIDE SEQUENCE</scope>
    <source>
        <strain evidence="2">IMI 504893</strain>
    </source>
</reference>
<evidence type="ECO:0000313" key="2">
    <source>
        <dbReference type="EMBL" id="UQC77076.1"/>
    </source>
</evidence>
<dbReference type="EMBL" id="CP019474">
    <property type="protein sequence ID" value="UQC77076.1"/>
    <property type="molecule type" value="Genomic_DNA"/>
</dbReference>